<organism evidence="6 7">
    <name type="scientific">Phytohabitans suffuscus</name>
    <dbReference type="NCBI Taxonomy" id="624315"/>
    <lineage>
        <taxon>Bacteria</taxon>
        <taxon>Bacillati</taxon>
        <taxon>Actinomycetota</taxon>
        <taxon>Actinomycetes</taxon>
        <taxon>Micromonosporales</taxon>
        <taxon>Micromonosporaceae</taxon>
    </lineage>
</organism>
<keyword evidence="7" id="KW-1185">Reference proteome</keyword>
<comment type="similarity">
    <text evidence="1">Belongs to the leucine-binding protein family.</text>
</comment>
<dbReference type="AlphaFoldDB" id="A0A6F8YRR3"/>
<evidence type="ECO:0000313" key="6">
    <source>
        <dbReference type="EMBL" id="BCB88618.1"/>
    </source>
</evidence>
<evidence type="ECO:0000313" key="7">
    <source>
        <dbReference type="Proteomes" id="UP000503011"/>
    </source>
</evidence>
<dbReference type="InterPro" id="IPR028081">
    <property type="entry name" value="Leu-bd"/>
</dbReference>
<keyword evidence="4" id="KW-0029">Amino-acid transport</keyword>
<sequence>MSLVALAGCGGGDGSGSDSDTANAAFEIYAVAPLSGAIAASGAQVKAGIEAAVAVINDKGGINGKQVNLTIDDDAGDPTQVAARMQQVLQSDSKPDLIFTGLTSTEAVAALPLTNQAGVLAAGPAASSEMEQFDQYLSATPLAVDASKAALKAVADSGAKTIGVLVVDNVSGASAAGDFNRFAADYGLSITGSEKIAPTATDASAQLERLRSGDPDVLLYSGFSPVVGPVLQGKLKIGWDVPAFADQTVGAFPYTSLVSPAELKGFTVVAPSYVVKGSESANTEAMRTAVAAIEKAYGKDFDAPIQAAIHSYMSIVLVKYAVEAAGTSEAKVAWDARKQLTPQRMPLYVGSSALFQGEALNWAVFPPADWSAVVAANFEHGFIVPMS</sequence>
<dbReference type="Pfam" id="PF13458">
    <property type="entry name" value="Peripla_BP_6"/>
    <property type="match status" value="1"/>
</dbReference>
<dbReference type="PRINTS" id="PR00337">
    <property type="entry name" value="LEUILEVALBP"/>
</dbReference>
<dbReference type="SUPFAM" id="SSF53822">
    <property type="entry name" value="Periplasmic binding protein-like I"/>
    <property type="match status" value="1"/>
</dbReference>
<evidence type="ECO:0000256" key="1">
    <source>
        <dbReference type="ARBA" id="ARBA00010062"/>
    </source>
</evidence>
<evidence type="ECO:0000259" key="5">
    <source>
        <dbReference type="Pfam" id="PF13458"/>
    </source>
</evidence>
<dbReference type="PANTHER" id="PTHR30483">
    <property type="entry name" value="LEUCINE-SPECIFIC-BINDING PROTEIN"/>
    <property type="match status" value="1"/>
</dbReference>
<dbReference type="PANTHER" id="PTHR30483:SF6">
    <property type="entry name" value="PERIPLASMIC BINDING PROTEIN OF ABC TRANSPORTER FOR NATURAL AMINO ACIDS"/>
    <property type="match status" value="1"/>
</dbReference>
<dbReference type="InterPro" id="IPR000709">
    <property type="entry name" value="Leu_Ile_Val-bd"/>
</dbReference>
<dbReference type="EMBL" id="AP022871">
    <property type="protein sequence ID" value="BCB88618.1"/>
    <property type="molecule type" value="Genomic_DNA"/>
</dbReference>
<dbReference type="Proteomes" id="UP000503011">
    <property type="component" value="Chromosome"/>
</dbReference>
<feature type="domain" description="Leucine-binding protein" evidence="5">
    <location>
        <begin position="31"/>
        <end position="330"/>
    </location>
</feature>
<dbReference type="InterPro" id="IPR051010">
    <property type="entry name" value="BCAA_transport"/>
</dbReference>
<keyword evidence="3" id="KW-0732">Signal</keyword>
<dbReference type="InterPro" id="IPR028082">
    <property type="entry name" value="Peripla_BP_I"/>
</dbReference>
<protein>
    <submittedName>
        <fullName evidence="6">Branched chain amino acid ABC transporter substrate-binding protein</fullName>
    </submittedName>
</protein>
<reference evidence="6 7" key="1">
    <citation type="submission" date="2020-03" db="EMBL/GenBank/DDBJ databases">
        <title>Whole genome shotgun sequence of Phytohabitans suffuscus NBRC 105367.</title>
        <authorList>
            <person name="Komaki H."/>
            <person name="Tamura T."/>
        </authorList>
    </citation>
    <scope>NUCLEOTIDE SEQUENCE [LARGE SCALE GENOMIC DNA]</scope>
    <source>
        <strain evidence="6 7">NBRC 105367</strain>
    </source>
</reference>
<evidence type="ECO:0000256" key="3">
    <source>
        <dbReference type="ARBA" id="ARBA00022729"/>
    </source>
</evidence>
<evidence type="ECO:0000256" key="4">
    <source>
        <dbReference type="ARBA" id="ARBA00022970"/>
    </source>
</evidence>
<dbReference type="KEGG" id="psuu:Psuf_059310"/>
<name>A0A6F8YRR3_9ACTN</name>
<accession>A0A6F8YRR3</accession>
<gene>
    <name evidence="6" type="ORF">Psuf_059310</name>
</gene>
<evidence type="ECO:0000256" key="2">
    <source>
        <dbReference type="ARBA" id="ARBA00022448"/>
    </source>
</evidence>
<keyword evidence="2" id="KW-0813">Transport</keyword>
<dbReference type="Gene3D" id="3.40.50.2300">
    <property type="match status" value="2"/>
</dbReference>
<dbReference type="GO" id="GO:0006865">
    <property type="term" value="P:amino acid transport"/>
    <property type="evidence" value="ECO:0007669"/>
    <property type="project" value="UniProtKB-KW"/>
</dbReference>
<proteinExistence type="inferred from homology"/>
<reference evidence="6 7" key="2">
    <citation type="submission" date="2020-03" db="EMBL/GenBank/DDBJ databases">
        <authorList>
            <person name="Ichikawa N."/>
            <person name="Kimura A."/>
            <person name="Kitahashi Y."/>
            <person name="Uohara A."/>
        </authorList>
    </citation>
    <scope>NUCLEOTIDE SEQUENCE [LARGE SCALE GENOMIC DNA]</scope>
    <source>
        <strain evidence="6 7">NBRC 105367</strain>
    </source>
</reference>